<accession>A0ABV9UCE9</accession>
<protein>
    <submittedName>
        <fullName evidence="1">DUF3800 domain-containing protein</fullName>
    </submittedName>
</protein>
<proteinExistence type="predicted"/>
<evidence type="ECO:0000313" key="2">
    <source>
        <dbReference type="Proteomes" id="UP001595872"/>
    </source>
</evidence>
<dbReference type="RefSeq" id="WP_378263538.1">
    <property type="nucleotide sequence ID" value="NZ_JBHSIT010000014.1"/>
</dbReference>
<dbReference type="EMBL" id="JBHSIT010000014">
    <property type="protein sequence ID" value="MFC4913030.1"/>
    <property type="molecule type" value="Genomic_DNA"/>
</dbReference>
<comment type="caution">
    <text evidence="1">The sequence shown here is derived from an EMBL/GenBank/DDBJ whole genome shotgun (WGS) entry which is preliminary data.</text>
</comment>
<gene>
    <name evidence="1" type="ORF">ACFPCY_37430</name>
</gene>
<name>A0ABV9UCE9_9ACTN</name>
<organism evidence="1 2">
    <name type="scientific">Actinomadura gamaensis</name>
    <dbReference type="NCBI Taxonomy" id="1763541"/>
    <lineage>
        <taxon>Bacteria</taxon>
        <taxon>Bacillati</taxon>
        <taxon>Actinomycetota</taxon>
        <taxon>Actinomycetes</taxon>
        <taxon>Streptosporangiales</taxon>
        <taxon>Thermomonosporaceae</taxon>
        <taxon>Actinomadura</taxon>
    </lineage>
</organism>
<evidence type="ECO:0000313" key="1">
    <source>
        <dbReference type="EMBL" id="MFC4913030.1"/>
    </source>
</evidence>
<dbReference type="InterPro" id="IPR024524">
    <property type="entry name" value="DUF3800"/>
</dbReference>
<reference evidence="2" key="1">
    <citation type="journal article" date="2019" name="Int. J. Syst. Evol. Microbiol.">
        <title>The Global Catalogue of Microorganisms (GCM) 10K type strain sequencing project: providing services to taxonomists for standard genome sequencing and annotation.</title>
        <authorList>
            <consortium name="The Broad Institute Genomics Platform"/>
            <consortium name="The Broad Institute Genome Sequencing Center for Infectious Disease"/>
            <person name="Wu L."/>
            <person name="Ma J."/>
        </authorList>
    </citation>
    <scope>NUCLEOTIDE SEQUENCE [LARGE SCALE GENOMIC DNA]</scope>
    <source>
        <strain evidence="2">KLKA75</strain>
    </source>
</reference>
<dbReference type="Proteomes" id="UP001595872">
    <property type="component" value="Unassembled WGS sequence"/>
</dbReference>
<sequence>MSQGRLIAYIDEAGQRSRTPLSSDHFVMSAVIFREENRLDAEELLAKLRADLGRRPGDHLTWKNLKQHSQRLHAACSLATRDWLTISSVVVCKRHITQGTEGMNDDRAYLFTFRFLLERLSWFARDHDCELSYTLAHIVRFKKEKLREYEESLRSTPGCEVAWEALDSRGGRLDQPQRLELLQLADLSASATFAAFEPDRYGNTETRYLTELAPRLYRRKHNLTSYGLKMHPWGELTKAAYPWVATL</sequence>
<dbReference type="Pfam" id="PF12686">
    <property type="entry name" value="DUF3800"/>
    <property type="match status" value="1"/>
</dbReference>
<keyword evidence="2" id="KW-1185">Reference proteome</keyword>